<evidence type="ECO:0000256" key="4">
    <source>
        <dbReference type="ARBA" id="ARBA00023180"/>
    </source>
</evidence>
<sequence>MYLFFHFSEPGDVRLVGGASRCAGGVEWYHQGEWRIVGTVTDKSVRIVPGLTICSGRVEVKSNQTWVSVCKAEFDQQDAEVVCRELGCGAPHFLWGGLYAGEGQTWDEEFQCKGHETRLLDCETSDRKNRTCSYCETVGIFCSMPGGVRLVGGDSRCAGEVEWYYHGEWRIVGTSDDNSYRTDASAVVCRQMRCGSSVSVIPGNTTREPGVSCFGTESALRECGIDKDSILNVTLSSFTVICSGIFAASYLSFMSVTSETSGPLGELGHMTPQMPPVLRCSVNILSHIP</sequence>
<feature type="domain" description="SRCR" evidence="6">
    <location>
        <begin position="45"/>
        <end position="143"/>
    </location>
</feature>
<dbReference type="PANTHER" id="PTHR19331:SF468">
    <property type="entry name" value="SCAVENGER RECEPTOR CYSTEINE-RICH TYPE 1 PROTEIN M160"/>
    <property type="match status" value="1"/>
</dbReference>
<dbReference type="Pfam" id="PF00530">
    <property type="entry name" value="SRCR"/>
    <property type="match status" value="2"/>
</dbReference>
<dbReference type="PRINTS" id="PR00258">
    <property type="entry name" value="SPERACTRCPTR"/>
</dbReference>
<protein>
    <recommendedName>
        <fullName evidence="6">SRCR domain-containing protein</fullName>
    </recommendedName>
</protein>
<dbReference type="InterPro" id="IPR036772">
    <property type="entry name" value="SRCR-like_dom_sf"/>
</dbReference>
<dbReference type="SUPFAM" id="SSF56487">
    <property type="entry name" value="SRCR-like"/>
    <property type="match status" value="3"/>
</dbReference>
<dbReference type="PANTHER" id="PTHR19331">
    <property type="entry name" value="SCAVENGER RECEPTOR DOMAIN-CONTAINING"/>
    <property type="match status" value="1"/>
</dbReference>
<dbReference type="PROSITE" id="PS50287">
    <property type="entry name" value="SRCR_2"/>
    <property type="match status" value="3"/>
</dbReference>
<comment type="caution">
    <text evidence="5">Lacks conserved residue(s) required for the propagation of feature annotation.</text>
</comment>
<dbReference type="FunFam" id="3.10.250.10:FF:000004">
    <property type="entry name" value="Scavenger receptor cysteine-rich type 1 protein M130"/>
    <property type="match status" value="1"/>
</dbReference>
<evidence type="ECO:0000256" key="2">
    <source>
        <dbReference type="ARBA" id="ARBA00022737"/>
    </source>
</evidence>
<dbReference type="Gene3D" id="3.10.250.10">
    <property type="entry name" value="SRCR-like domain"/>
    <property type="match status" value="3"/>
</dbReference>
<dbReference type="SMART" id="SM00202">
    <property type="entry name" value="SR"/>
    <property type="match status" value="2"/>
</dbReference>
<feature type="disulfide bond" evidence="5">
    <location>
        <begin position="213"/>
        <end position="223"/>
    </location>
</feature>
<dbReference type="AlphaFoldDB" id="A0A3P9AK21"/>
<keyword evidence="2" id="KW-0677">Repeat</keyword>
<feature type="domain" description="SRCR" evidence="6">
    <location>
        <begin position="148"/>
        <end position="243"/>
    </location>
</feature>
<organism evidence="7 8">
    <name type="scientific">Esox lucius</name>
    <name type="common">Northern pike</name>
    <dbReference type="NCBI Taxonomy" id="8010"/>
    <lineage>
        <taxon>Eukaryota</taxon>
        <taxon>Metazoa</taxon>
        <taxon>Chordata</taxon>
        <taxon>Craniata</taxon>
        <taxon>Vertebrata</taxon>
        <taxon>Euteleostomi</taxon>
        <taxon>Actinopterygii</taxon>
        <taxon>Neopterygii</taxon>
        <taxon>Teleostei</taxon>
        <taxon>Protacanthopterygii</taxon>
        <taxon>Esociformes</taxon>
        <taxon>Esocidae</taxon>
        <taxon>Esox</taxon>
    </lineage>
</organism>
<evidence type="ECO:0000256" key="1">
    <source>
        <dbReference type="ARBA" id="ARBA00022729"/>
    </source>
</evidence>
<accession>A0A3P9AK21</accession>
<dbReference type="GeneTree" id="ENSGT00940000163299"/>
<dbReference type="Ensembl" id="ENSELUT00000042471.3">
    <property type="protein sequence ID" value="ENSELUP00000041117.2"/>
    <property type="gene ID" value="ENSELUG00000021838.3"/>
</dbReference>
<evidence type="ECO:0000313" key="8">
    <source>
        <dbReference type="Proteomes" id="UP000265140"/>
    </source>
</evidence>
<proteinExistence type="predicted"/>
<reference evidence="7" key="2">
    <citation type="submission" date="2020-02" db="EMBL/GenBank/DDBJ databases">
        <title>Esox lucius (northern pike) genome, fEsoLuc1, primary haplotype.</title>
        <authorList>
            <person name="Myers G."/>
            <person name="Karagic N."/>
            <person name="Meyer A."/>
            <person name="Pippel M."/>
            <person name="Reichard M."/>
            <person name="Winkler S."/>
            <person name="Tracey A."/>
            <person name="Sims Y."/>
            <person name="Howe K."/>
            <person name="Rhie A."/>
            <person name="Formenti G."/>
            <person name="Durbin R."/>
            <person name="Fedrigo O."/>
            <person name="Jarvis E.D."/>
        </authorList>
    </citation>
    <scope>NUCLEOTIDE SEQUENCE [LARGE SCALE GENOMIC DNA]</scope>
</reference>
<keyword evidence="1" id="KW-0732">Signal</keyword>
<feature type="domain" description="SRCR" evidence="6">
    <location>
        <begin position="13"/>
        <end position="37"/>
    </location>
</feature>
<reference evidence="7" key="3">
    <citation type="submission" date="2025-08" db="UniProtKB">
        <authorList>
            <consortium name="Ensembl"/>
        </authorList>
    </citation>
    <scope>IDENTIFICATION</scope>
</reference>
<evidence type="ECO:0000313" key="7">
    <source>
        <dbReference type="Ensembl" id="ENSELUP00000041117.2"/>
    </source>
</evidence>
<reference evidence="7" key="4">
    <citation type="submission" date="2025-09" db="UniProtKB">
        <authorList>
            <consortium name="Ensembl"/>
        </authorList>
    </citation>
    <scope>IDENTIFICATION</scope>
</reference>
<dbReference type="InterPro" id="IPR001190">
    <property type="entry name" value="SRCR"/>
</dbReference>
<evidence type="ECO:0000259" key="6">
    <source>
        <dbReference type="PROSITE" id="PS50287"/>
    </source>
</evidence>
<dbReference type="GO" id="GO:0016020">
    <property type="term" value="C:membrane"/>
    <property type="evidence" value="ECO:0007669"/>
    <property type="project" value="InterPro"/>
</dbReference>
<evidence type="ECO:0000256" key="5">
    <source>
        <dbReference type="PROSITE-ProRule" id="PRU00196"/>
    </source>
</evidence>
<evidence type="ECO:0000256" key="3">
    <source>
        <dbReference type="ARBA" id="ARBA00023157"/>
    </source>
</evidence>
<dbReference type="Bgee" id="ENSELUG00000021838">
    <property type="expression patterns" value="Expressed in spleen and 13 other cell types or tissues"/>
</dbReference>
<reference evidence="8" key="1">
    <citation type="journal article" date="2014" name="PLoS ONE">
        <title>The genome and linkage map of the northern pike (Esox lucius): conserved synteny revealed between the salmonid sister group and the Neoteleostei.</title>
        <authorList>
            <person name="Rondeau E.B."/>
            <person name="Minkley D.R."/>
            <person name="Leong J.S."/>
            <person name="Messmer A.M."/>
            <person name="Jantzen J.R."/>
            <person name="von Schalburg K.R."/>
            <person name="Lemon C."/>
            <person name="Bird N.H."/>
            <person name="Koop B.F."/>
        </authorList>
    </citation>
    <scope>NUCLEOTIDE SEQUENCE</scope>
</reference>
<feature type="disulfide bond" evidence="5">
    <location>
        <begin position="112"/>
        <end position="122"/>
    </location>
</feature>
<keyword evidence="8" id="KW-1185">Reference proteome</keyword>
<dbReference type="Proteomes" id="UP000265140">
    <property type="component" value="Chromosome 9"/>
</dbReference>
<name>A0A3P9AK21_ESOLU</name>
<keyword evidence="3 5" id="KW-1015">Disulfide bond</keyword>
<keyword evidence="4" id="KW-0325">Glycoprotein</keyword>